<dbReference type="WBParaSite" id="nRc.2.0.1.t18109-RA">
    <property type="protein sequence ID" value="nRc.2.0.1.t18109-RA"/>
    <property type="gene ID" value="nRc.2.0.1.g18109"/>
</dbReference>
<reference evidence="2" key="1">
    <citation type="submission" date="2022-11" db="UniProtKB">
        <authorList>
            <consortium name="WormBaseParasite"/>
        </authorList>
    </citation>
    <scope>IDENTIFICATION</scope>
</reference>
<protein>
    <submittedName>
        <fullName evidence="2">Uncharacterized protein</fullName>
    </submittedName>
</protein>
<keyword evidence="1" id="KW-1185">Reference proteome</keyword>
<name>A0A915IV84_ROMCU</name>
<evidence type="ECO:0000313" key="2">
    <source>
        <dbReference type="WBParaSite" id="nRc.2.0.1.t18109-RA"/>
    </source>
</evidence>
<dbReference type="AlphaFoldDB" id="A0A915IV84"/>
<organism evidence="1 2">
    <name type="scientific">Romanomermis culicivorax</name>
    <name type="common">Nematode worm</name>
    <dbReference type="NCBI Taxonomy" id="13658"/>
    <lineage>
        <taxon>Eukaryota</taxon>
        <taxon>Metazoa</taxon>
        <taxon>Ecdysozoa</taxon>
        <taxon>Nematoda</taxon>
        <taxon>Enoplea</taxon>
        <taxon>Dorylaimia</taxon>
        <taxon>Mermithida</taxon>
        <taxon>Mermithoidea</taxon>
        <taxon>Mermithidae</taxon>
        <taxon>Romanomermis</taxon>
    </lineage>
</organism>
<sequence length="73" mass="7888">MTKSGSTCLQVQVRLWTMCSRMDGSSMANTGIICTTKNKKQRKSDVSVGVGNTCIKDDPWTTPAFPISSQATT</sequence>
<accession>A0A915IV84</accession>
<dbReference type="Proteomes" id="UP000887565">
    <property type="component" value="Unplaced"/>
</dbReference>
<evidence type="ECO:0000313" key="1">
    <source>
        <dbReference type="Proteomes" id="UP000887565"/>
    </source>
</evidence>
<proteinExistence type="predicted"/>